<dbReference type="EMBL" id="CM000784">
    <property type="protein sequence ID" value="AQK94040.1"/>
    <property type="molecule type" value="Genomic_DNA"/>
</dbReference>
<protein>
    <submittedName>
        <fullName evidence="1">Uncharacterized protein</fullName>
    </submittedName>
</protein>
<reference evidence="1" key="1">
    <citation type="submission" date="2015-12" db="EMBL/GenBank/DDBJ databases">
        <title>Update maize B73 reference genome by single molecule sequencing technologies.</title>
        <authorList>
            <consortium name="Maize Genome Sequencing Project"/>
            <person name="Ware D."/>
        </authorList>
    </citation>
    <scope>NUCLEOTIDE SEQUENCE</scope>
    <source>
        <tissue evidence="1">Seedling</tissue>
    </source>
</reference>
<accession>A0A1D6FQZ3</accession>
<dbReference type="EMBL" id="CM000784">
    <property type="protein sequence ID" value="AQK94036.1"/>
    <property type="molecule type" value="Genomic_DNA"/>
</dbReference>
<gene>
    <name evidence="1" type="ORF">ZEAMMB73_Zm00001d010428</name>
</gene>
<evidence type="ECO:0000313" key="1">
    <source>
        <dbReference type="EMBL" id="AQK94040.1"/>
    </source>
</evidence>
<sequence>MEGAAPAILAPLPATRGARYYSAFSTSASAVPAWPAAVAVAMLEADPAPHPNIFLKSLDPPLPPQLVSHLLSIHQQGTWHRTQPDPRNFPLASGDRIRWLGVRRSGAVPVLGAGPPVRGTVVRRAARRAGEQRVGVLGTLLLQALCDRCVMAVP</sequence>
<proteinExistence type="predicted"/>
<name>A0A1D6FQZ3_MAIZE</name>
<dbReference type="AlphaFoldDB" id="A0A1D6FQZ3"/>
<organism evidence="1">
    <name type="scientific">Zea mays</name>
    <name type="common">Maize</name>
    <dbReference type="NCBI Taxonomy" id="4577"/>
    <lineage>
        <taxon>Eukaryota</taxon>
        <taxon>Viridiplantae</taxon>
        <taxon>Streptophyta</taxon>
        <taxon>Embryophyta</taxon>
        <taxon>Tracheophyta</taxon>
        <taxon>Spermatophyta</taxon>
        <taxon>Magnoliopsida</taxon>
        <taxon>Liliopsida</taxon>
        <taxon>Poales</taxon>
        <taxon>Poaceae</taxon>
        <taxon>PACMAD clade</taxon>
        <taxon>Panicoideae</taxon>
        <taxon>Andropogonodae</taxon>
        <taxon>Andropogoneae</taxon>
        <taxon>Tripsacinae</taxon>
        <taxon>Zea</taxon>
    </lineage>
</organism>